<name>A0AAV5AEY7_9AGAM</name>
<reference evidence="3" key="1">
    <citation type="submission" date="2021-10" db="EMBL/GenBank/DDBJ databases">
        <title>De novo Genome Assembly of Clathrus columnatus (Basidiomycota, Fungi) Using Illumina and Nanopore Sequence Data.</title>
        <authorList>
            <person name="Ogiso-Tanaka E."/>
            <person name="Itagaki H."/>
            <person name="Hosoya T."/>
            <person name="Hosaka K."/>
        </authorList>
    </citation>
    <scope>NUCLEOTIDE SEQUENCE</scope>
    <source>
        <strain evidence="3">MO-923</strain>
    </source>
</reference>
<dbReference type="AlphaFoldDB" id="A0AAV5AEY7"/>
<gene>
    <name evidence="3" type="ORF">Clacol_005698</name>
</gene>
<evidence type="ECO:0000259" key="2">
    <source>
        <dbReference type="Pfam" id="PF08593"/>
    </source>
</evidence>
<feature type="domain" description="Mug135-like C-terminal" evidence="2">
    <location>
        <begin position="174"/>
        <end position="252"/>
    </location>
</feature>
<evidence type="ECO:0000313" key="3">
    <source>
        <dbReference type="EMBL" id="GJJ11465.1"/>
    </source>
</evidence>
<keyword evidence="4" id="KW-1185">Reference proteome</keyword>
<evidence type="ECO:0000256" key="1">
    <source>
        <dbReference type="ARBA" id="ARBA00005788"/>
    </source>
</evidence>
<proteinExistence type="inferred from homology"/>
<sequence length="255" mass="28078">MLRSPVPTKPARDATRLDVVTRSSSTINDQLQHYLCRSLIHNLPFDIQISAMDPVPVIPPPAGGSALPFIVPPPPSQIPPTDANISNAHDYVMDVTRFRRTNPDLIADVDYADAVRYESTVLANTEAAEPAWFQPALQIALGPITNLLNTIQGRLDVFQIRQTELIRTISKSINSDAGTGDNAPLQIVPFPDGTHPSDFVPLLPLLDTVGSVRGLTAQQRGQYLHRYYPNVNFVGVTLEQRVRRLFEALGCRARA</sequence>
<comment type="caution">
    <text evidence="3">The sequence shown here is derived from an EMBL/GenBank/DDBJ whole genome shotgun (WGS) entry which is preliminary data.</text>
</comment>
<dbReference type="EMBL" id="BPWL01000006">
    <property type="protein sequence ID" value="GJJ11465.1"/>
    <property type="molecule type" value="Genomic_DNA"/>
</dbReference>
<dbReference type="Proteomes" id="UP001050691">
    <property type="component" value="Unassembled WGS sequence"/>
</dbReference>
<comment type="similarity">
    <text evidence="1">Belongs to the UPF0612 family.</text>
</comment>
<dbReference type="Pfam" id="PF08593">
    <property type="entry name" value="Mug135_C"/>
    <property type="match status" value="1"/>
</dbReference>
<evidence type="ECO:0000313" key="4">
    <source>
        <dbReference type="Proteomes" id="UP001050691"/>
    </source>
</evidence>
<protein>
    <recommendedName>
        <fullName evidence="2">Mug135-like C-terminal domain-containing protein</fullName>
    </recommendedName>
</protein>
<accession>A0AAV5AEY7</accession>
<dbReference type="InterPro" id="IPR013902">
    <property type="entry name" value="Mug135-like_C"/>
</dbReference>
<organism evidence="3 4">
    <name type="scientific">Clathrus columnatus</name>
    <dbReference type="NCBI Taxonomy" id="1419009"/>
    <lineage>
        <taxon>Eukaryota</taxon>
        <taxon>Fungi</taxon>
        <taxon>Dikarya</taxon>
        <taxon>Basidiomycota</taxon>
        <taxon>Agaricomycotina</taxon>
        <taxon>Agaricomycetes</taxon>
        <taxon>Phallomycetidae</taxon>
        <taxon>Phallales</taxon>
        <taxon>Clathraceae</taxon>
        <taxon>Clathrus</taxon>
    </lineage>
</organism>